<dbReference type="EMBL" id="OK040792">
    <property type="protein sequence ID" value="UDL16216.1"/>
    <property type="molecule type" value="Genomic_DNA"/>
</dbReference>
<accession>A0AAE9C366</accession>
<sequence>MSAGWAIVARIHPDCETCDQWAEAAIGTAVITGSIGGGAFESRSSNRPRAEIDPGAYVNDHGARVLRADLWDGTRIGSRGPRP</sequence>
<reference evidence="1" key="1">
    <citation type="submission" date="2021-09" db="EMBL/GenBank/DDBJ databases">
        <authorList>
            <person name="Colton S."/>
            <person name="McKinney A."/>
            <person name="Ashley L."/>
            <person name="Annie C."/>
            <person name="Elissa F."/>
            <person name="Lindsey D."/>
            <person name="Brady H."/>
            <person name="Batt M.A."/>
            <person name="Denae B."/>
            <person name="Molloy S.D."/>
            <person name="Garlena R.A."/>
            <person name="Russell D.A."/>
            <person name="Jacobs-Sera D."/>
            <person name="Hatfull G.F."/>
        </authorList>
    </citation>
    <scope>NUCLEOTIDE SEQUENCE</scope>
</reference>
<dbReference type="Proteomes" id="UP000827716">
    <property type="component" value="Segment"/>
</dbReference>
<evidence type="ECO:0000313" key="2">
    <source>
        <dbReference type="Proteomes" id="UP000827716"/>
    </source>
</evidence>
<dbReference type="KEGG" id="vg:80004403"/>
<dbReference type="GeneID" id="80004403"/>
<organism evidence="1 2">
    <name type="scientific">Microbacterium phage Kozie</name>
    <dbReference type="NCBI Taxonomy" id="2885981"/>
    <lineage>
        <taxon>Viruses</taxon>
        <taxon>Duplodnaviria</taxon>
        <taxon>Heunggongvirae</taxon>
        <taxon>Uroviricota</taxon>
        <taxon>Caudoviricetes</taxon>
        <taxon>Kutznervirinae</taxon>
        <taxon>Kozievirus</taxon>
        <taxon>Kozievirus kozie</taxon>
    </lineage>
</organism>
<keyword evidence="2" id="KW-1185">Reference proteome</keyword>
<proteinExistence type="predicted"/>
<gene>
    <name evidence="1" type="primary">20</name>
    <name evidence="1" type="ORF">SEA_KOZIE_20</name>
</gene>
<dbReference type="RefSeq" id="YP_010750748.1">
    <property type="nucleotide sequence ID" value="NC_073362.1"/>
</dbReference>
<evidence type="ECO:0000313" key="1">
    <source>
        <dbReference type="EMBL" id="UDL16216.1"/>
    </source>
</evidence>
<protein>
    <submittedName>
        <fullName evidence="1">Uncharacterized protein</fullName>
    </submittedName>
</protein>
<name>A0AAE9C366_9CAUD</name>